<organism evidence="8">
    <name type="scientific">Spirodela intermedia</name>
    <name type="common">Intermediate duckweed</name>
    <dbReference type="NCBI Taxonomy" id="51605"/>
    <lineage>
        <taxon>Eukaryota</taxon>
        <taxon>Viridiplantae</taxon>
        <taxon>Streptophyta</taxon>
        <taxon>Embryophyta</taxon>
        <taxon>Tracheophyta</taxon>
        <taxon>Spermatophyta</taxon>
        <taxon>Magnoliopsida</taxon>
        <taxon>Liliopsida</taxon>
        <taxon>Araceae</taxon>
        <taxon>Lemnoideae</taxon>
        <taxon>Spirodela</taxon>
    </lineage>
</organism>
<comment type="catalytic activity">
    <reaction evidence="4">
        <text>a 5'-end (N(7)-methyl 5'-triphosphoguanosine)-ribonucleoside in snoRNA + S-adenosyl-L-methionine = a 5'-end (N(2),N(7)-dimethyl 5'-triphosphoguanosine)-ribonucleoside in snoRNA + S-adenosyl-L-homocysteine + H(+)</text>
        <dbReference type="Rhea" id="RHEA:78475"/>
        <dbReference type="Rhea" id="RHEA-COMP:19086"/>
        <dbReference type="Rhea" id="RHEA-COMP:19088"/>
        <dbReference type="ChEBI" id="CHEBI:15378"/>
        <dbReference type="ChEBI" id="CHEBI:57856"/>
        <dbReference type="ChEBI" id="CHEBI:59789"/>
        <dbReference type="ChEBI" id="CHEBI:156461"/>
        <dbReference type="ChEBI" id="CHEBI:172880"/>
    </reaction>
    <physiologicalReaction direction="left-to-right" evidence="4">
        <dbReference type="Rhea" id="RHEA:78476"/>
    </physiologicalReaction>
</comment>
<comment type="similarity">
    <text evidence="2">Belongs to the methyltransferase superfamily. Trimethylguanosine synthase family.</text>
</comment>
<sequence length="265" mass="29191">MERSEKKRDGKRKTKPGARIFFCADDSQLSPPKISPTFLPADEEEMVGRSVAKYWRQRYSLFSRYDEGIAMDEEGWFSVTPEAVAARHAELCRRVVVGGGGGAAGVVVDGFAGVGGNAIQFAKRGCHVVAVEIDPQRLSFARRNAEIYEVEDNIDFIVGDFLRLAPSLKVCGVSLATMGRPAYNALGNFTLDLLKPEDGYSIFQLSQRIAPNIIMFLPRTVDLSQVEELSWLSSPPLDFEIEENYVGGRLKGITACFGDLASRIS</sequence>
<dbReference type="AlphaFoldDB" id="A0A7I8JLI5"/>
<dbReference type="Pfam" id="PF09445">
    <property type="entry name" value="Methyltransf_15"/>
    <property type="match status" value="1"/>
</dbReference>
<reference evidence="8 9" key="1">
    <citation type="submission" date="2019-12" db="EMBL/GenBank/DDBJ databases">
        <authorList>
            <person name="Scholz U."/>
            <person name="Mascher M."/>
            <person name="Fiebig A."/>
        </authorList>
    </citation>
    <scope>NUCLEOTIDE SEQUENCE</scope>
</reference>
<dbReference type="Proteomes" id="UP001189122">
    <property type="component" value="Unassembled WGS sequence"/>
</dbReference>
<dbReference type="PANTHER" id="PTHR14741:SF41">
    <property type="entry name" value="TRIMETHYLGUANOSINE SYNTHASE"/>
    <property type="match status" value="1"/>
</dbReference>
<gene>
    <name evidence="8" type="ORF">SI7747_14017423</name>
</gene>
<dbReference type="CDD" id="cd02440">
    <property type="entry name" value="AdoMet_MTases"/>
    <property type="match status" value="1"/>
</dbReference>
<evidence type="ECO:0000256" key="7">
    <source>
        <dbReference type="ARBA" id="ARBA00049790"/>
    </source>
</evidence>
<dbReference type="Gene3D" id="3.40.50.150">
    <property type="entry name" value="Vaccinia Virus protein VP39"/>
    <property type="match status" value="1"/>
</dbReference>
<evidence type="ECO:0000313" key="8">
    <source>
        <dbReference type="EMBL" id="CAA2631775.1"/>
    </source>
</evidence>
<dbReference type="EMBL" id="LR743601">
    <property type="protein sequence ID" value="CAA2631775.1"/>
    <property type="molecule type" value="Genomic_DNA"/>
</dbReference>
<evidence type="ECO:0000256" key="5">
    <source>
        <dbReference type="ARBA" id="ARBA00048763"/>
    </source>
</evidence>
<evidence type="ECO:0000256" key="4">
    <source>
        <dbReference type="ARBA" id="ARBA00048740"/>
    </source>
</evidence>
<dbReference type="EMBL" id="CACRZD030000014">
    <property type="protein sequence ID" value="CAA6671018.1"/>
    <property type="molecule type" value="Genomic_DNA"/>
</dbReference>
<accession>A0A7I8JLI5</accession>
<comment type="catalytic activity">
    <reaction evidence="6">
        <text>a 5'-end (N(7)-methyl 5'-triphosphoguanosine)-ribonucleoside in snRNA + S-adenosyl-L-methionine = a 5'-end (N(2),N(7)-dimethyl 5'-triphosphoguanosine)-ribonucleoside in snRNA + S-adenosyl-L-homocysteine + H(+)</text>
        <dbReference type="Rhea" id="RHEA:78471"/>
        <dbReference type="Rhea" id="RHEA-COMP:19085"/>
        <dbReference type="Rhea" id="RHEA-COMP:19087"/>
        <dbReference type="ChEBI" id="CHEBI:15378"/>
        <dbReference type="ChEBI" id="CHEBI:57856"/>
        <dbReference type="ChEBI" id="CHEBI:59789"/>
        <dbReference type="ChEBI" id="CHEBI:156461"/>
        <dbReference type="ChEBI" id="CHEBI:172880"/>
    </reaction>
    <physiologicalReaction direction="left-to-right" evidence="6">
        <dbReference type="Rhea" id="RHEA:78472"/>
    </physiologicalReaction>
</comment>
<dbReference type="PANTHER" id="PTHR14741">
    <property type="entry name" value="S-ADENOSYLMETHIONINE-DEPENDENT METHYLTRANSFERASE RELATED"/>
    <property type="match status" value="1"/>
</dbReference>
<evidence type="ECO:0000256" key="2">
    <source>
        <dbReference type="ARBA" id="ARBA00025783"/>
    </source>
</evidence>
<dbReference type="InterPro" id="IPR019012">
    <property type="entry name" value="RNA_cap_Gua-N2-MeTrfase"/>
</dbReference>
<dbReference type="GO" id="GO:0071164">
    <property type="term" value="F:RNA cap trimethylguanosine synthase activity"/>
    <property type="evidence" value="ECO:0007669"/>
    <property type="project" value="TreeGrafter"/>
</dbReference>
<evidence type="ECO:0000256" key="3">
    <source>
        <dbReference type="ARBA" id="ARBA00047418"/>
    </source>
</evidence>
<name>A0A7I8JLI5_SPIIN</name>
<comment type="catalytic activity">
    <reaction evidence="3">
        <text>a 5'-end (N(2),N(7)-dimethyl 5'-triphosphoguanosine)-ribonucleoside in snoRNA + S-adenosyl-L-methionine = a 5'-end (N(2),N(2),N(7)-trimethyl 5'-triphosphoguanosine)-ribonucleoside in snoRNA + S-adenosyl-L-homocysteine + H(+)</text>
        <dbReference type="Rhea" id="RHEA:78507"/>
        <dbReference type="Rhea" id="RHEA-COMP:19088"/>
        <dbReference type="Rhea" id="RHEA-COMP:19090"/>
        <dbReference type="ChEBI" id="CHEBI:15378"/>
        <dbReference type="ChEBI" id="CHEBI:57856"/>
        <dbReference type="ChEBI" id="CHEBI:59789"/>
        <dbReference type="ChEBI" id="CHEBI:167623"/>
        <dbReference type="ChEBI" id="CHEBI:172880"/>
    </reaction>
    <physiologicalReaction direction="left-to-right" evidence="3">
        <dbReference type="Rhea" id="RHEA:78508"/>
    </physiologicalReaction>
</comment>
<evidence type="ECO:0000313" key="9">
    <source>
        <dbReference type="Proteomes" id="UP001189122"/>
    </source>
</evidence>
<proteinExistence type="inferred from homology"/>
<dbReference type="SUPFAM" id="SSF53335">
    <property type="entry name" value="S-adenosyl-L-methionine-dependent methyltransferases"/>
    <property type="match status" value="1"/>
</dbReference>
<evidence type="ECO:0000256" key="1">
    <source>
        <dbReference type="ARBA" id="ARBA00018517"/>
    </source>
</evidence>
<protein>
    <recommendedName>
        <fullName evidence="1">Trimethylguanosine synthase</fullName>
    </recommendedName>
    <alternativeName>
        <fullName evidence="7">Cap-specific guanine-N(2) methyltransferase</fullName>
    </alternativeName>
</protein>
<comment type="catalytic activity">
    <reaction evidence="5">
        <text>a 5'-end (N(2),N(7)-dimethyl 5'-triphosphoguanosine)-ribonucleoside in snRNA + S-adenosyl-L-methionine = a 5'-end (N(2),N(2),N(7)-trimethyl 5'-triphosphoguanosine)-ribonucleoside in snRNA + S-adenosyl-L-homocysteine + H(+)</text>
        <dbReference type="Rhea" id="RHEA:78479"/>
        <dbReference type="Rhea" id="RHEA-COMP:19087"/>
        <dbReference type="Rhea" id="RHEA-COMP:19089"/>
        <dbReference type="ChEBI" id="CHEBI:15378"/>
        <dbReference type="ChEBI" id="CHEBI:57856"/>
        <dbReference type="ChEBI" id="CHEBI:59789"/>
        <dbReference type="ChEBI" id="CHEBI:167623"/>
        <dbReference type="ChEBI" id="CHEBI:172880"/>
    </reaction>
    <physiologicalReaction direction="left-to-right" evidence="5">
        <dbReference type="Rhea" id="RHEA:78480"/>
    </physiologicalReaction>
</comment>
<keyword evidence="9" id="KW-1185">Reference proteome</keyword>
<dbReference type="InterPro" id="IPR029063">
    <property type="entry name" value="SAM-dependent_MTases_sf"/>
</dbReference>
<evidence type="ECO:0000256" key="6">
    <source>
        <dbReference type="ARBA" id="ARBA00049075"/>
    </source>
</evidence>
<dbReference type="GO" id="GO:0005634">
    <property type="term" value="C:nucleus"/>
    <property type="evidence" value="ECO:0007669"/>
    <property type="project" value="TreeGrafter"/>
</dbReference>